<dbReference type="Proteomes" id="UP000019384">
    <property type="component" value="Unassembled WGS sequence"/>
</dbReference>
<organism evidence="2 3">
    <name type="scientific">Kuraishia capsulata CBS 1993</name>
    <dbReference type="NCBI Taxonomy" id="1382522"/>
    <lineage>
        <taxon>Eukaryota</taxon>
        <taxon>Fungi</taxon>
        <taxon>Dikarya</taxon>
        <taxon>Ascomycota</taxon>
        <taxon>Saccharomycotina</taxon>
        <taxon>Pichiomycetes</taxon>
        <taxon>Pichiales</taxon>
        <taxon>Pichiaceae</taxon>
        <taxon>Kuraishia</taxon>
    </lineage>
</organism>
<protein>
    <submittedName>
        <fullName evidence="2">Uncharacterized protein</fullName>
    </submittedName>
</protein>
<dbReference type="EMBL" id="HG793127">
    <property type="protein sequence ID" value="CDK26451.1"/>
    <property type="molecule type" value="Genomic_DNA"/>
</dbReference>
<name>W6MJJ8_9ASCO</name>
<reference evidence="2" key="2">
    <citation type="submission" date="2014-02" db="EMBL/GenBank/DDBJ databases">
        <title>Complete DNA sequence of /Kuraishia capsulata/ illustrates novel genomic features among budding yeasts (/Saccharomycotina/).</title>
        <authorList>
            <person name="Morales L."/>
            <person name="Noel B."/>
            <person name="Porcel B."/>
            <person name="Marcet-Houben M."/>
            <person name="Hullo M-F."/>
            <person name="Sacerdot C."/>
            <person name="Tekaia F."/>
            <person name="Leh-Louis V."/>
            <person name="Despons L."/>
            <person name="Khanna V."/>
            <person name="Aury J-M."/>
            <person name="Barbe V."/>
            <person name="Couloux A."/>
            <person name="Labadie K."/>
            <person name="Pelletier E."/>
            <person name="Souciet J-L."/>
            <person name="Boekhout T."/>
            <person name="Gabaldon T."/>
            <person name="Wincker P."/>
            <person name="Dujon B."/>
        </authorList>
    </citation>
    <scope>NUCLEOTIDE SEQUENCE</scope>
    <source>
        <strain evidence="2">CBS 1993</strain>
    </source>
</reference>
<keyword evidence="3" id="KW-1185">Reference proteome</keyword>
<feature type="region of interest" description="Disordered" evidence="1">
    <location>
        <begin position="1"/>
        <end position="50"/>
    </location>
</feature>
<proteinExistence type="predicted"/>
<dbReference type="GeneID" id="34519843"/>
<feature type="compositionally biased region" description="Acidic residues" evidence="1">
    <location>
        <begin position="15"/>
        <end position="26"/>
    </location>
</feature>
<evidence type="ECO:0000256" key="1">
    <source>
        <dbReference type="SAM" id="MobiDB-lite"/>
    </source>
</evidence>
<accession>W6MJJ8</accession>
<dbReference type="AlphaFoldDB" id="W6MJJ8"/>
<evidence type="ECO:0000313" key="2">
    <source>
        <dbReference type="EMBL" id="CDK26451.1"/>
    </source>
</evidence>
<dbReference type="HOGENOM" id="CLU_2622377_0_0_1"/>
<evidence type="ECO:0000313" key="3">
    <source>
        <dbReference type="Proteomes" id="UP000019384"/>
    </source>
</evidence>
<sequence>MSDKPVEEVPAAVEAEVEAPVEETAQETEATTSEAVQATEAETNKVEEESPVKKVVEELKGYKKYLAKVKTLAKKIAA</sequence>
<reference evidence="2" key="1">
    <citation type="submission" date="2013-12" db="EMBL/GenBank/DDBJ databases">
        <authorList>
            <person name="Genoscope - CEA"/>
        </authorList>
    </citation>
    <scope>NUCLEOTIDE SEQUENCE</scope>
    <source>
        <strain evidence="2">CBS 1993</strain>
    </source>
</reference>
<dbReference type="RefSeq" id="XP_022458455.1">
    <property type="nucleotide sequence ID" value="XM_022602673.1"/>
</dbReference>
<gene>
    <name evidence="2" type="ORF">KUCA_T00002423001</name>
</gene>
<feature type="compositionally biased region" description="Low complexity" evidence="1">
    <location>
        <begin position="27"/>
        <end position="41"/>
    </location>
</feature>